<proteinExistence type="predicted"/>
<reference evidence="2" key="1">
    <citation type="submission" date="2023-04" db="EMBL/GenBank/DDBJ databases">
        <authorList>
            <consortium name="ELIXIR-Norway"/>
        </authorList>
    </citation>
    <scope>NUCLEOTIDE SEQUENCE [LARGE SCALE GENOMIC DNA]</scope>
</reference>
<sequence>MAGQHSPVTSPPSPPPRSASRAVRCRPCLPSHAARGTDADAQVPKSPPDTGPRPGSPTPHTSGAGSPRPASAPRRKSLPLSFTRRPDGKSRLHPAAGTGGSPGHERKSHPLPAGAGILKWVVAALKWVVAAANTQLGPGITRSSPCGVGAPSEVPAEGLRAAGAHWRGGAEDLRVLTAAGAQGRPGLAQVGVHLDPGRVSGAAGPSRNRLVCREPLPGRRFPGRRGLGGCARIPADLRRVTHPLQPPV</sequence>
<feature type="compositionally biased region" description="Low complexity" evidence="1">
    <location>
        <begin position="18"/>
        <end position="28"/>
    </location>
</feature>
<feature type="compositionally biased region" description="Pro residues" evidence="1">
    <location>
        <begin position="45"/>
        <end position="57"/>
    </location>
</feature>
<evidence type="ECO:0000313" key="2">
    <source>
        <dbReference type="EMBL" id="CAI9154172.1"/>
    </source>
</evidence>
<feature type="region of interest" description="Disordered" evidence="1">
    <location>
        <begin position="1"/>
        <end position="111"/>
    </location>
</feature>
<accession>A0ABN8XXR9</accession>
<evidence type="ECO:0000256" key="1">
    <source>
        <dbReference type="SAM" id="MobiDB-lite"/>
    </source>
</evidence>
<dbReference type="Proteomes" id="UP001176941">
    <property type="component" value="Chromosome 11"/>
</dbReference>
<evidence type="ECO:0000313" key="3">
    <source>
        <dbReference type="Proteomes" id="UP001176941"/>
    </source>
</evidence>
<dbReference type="EMBL" id="OX459947">
    <property type="protein sequence ID" value="CAI9154172.1"/>
    <property type="molecule type" value="Genomic_DNA"/>
</dbReference>
<keyword evidence="3" id="KW-1185">Reference proteome</keyword>
<protein>
    <submittedName>
        <fullName evidence="2">Uncharacterized protein</fullName>
    </submittedName>
</protein>
<name>A0ABN8XXR9_RANTA</name>
<gene>
    <name evidence="2" type="ORF">MRATA1EN1_LOCUS3134</name>
</gene>
<organism evidence="2 3">
    <name type="scientific">Rangifer tarandus platyrhynchus</name>
    <name type="common">Svalbard reindeer</name>
    <dbReference type="NCBI Taxonomy" id="3082113"/>
    <lineage>
        <taxon>Eukaryota</taxon>
        <taxon>Metazoa</taxon>
        <taxon>Chordata</taxon>
        <taxon>Craniata</taxon>
        <taxon>Vertebrata</taxon>
        <taxon>Euteleostomi</taxon>
        <taxon>Mammalia</taxon>
        <taxon>Eutheria</taxon>
        <taxon>Laurasiatheria</taxon>
        <taxon>Artiodactyla</taxon>
        <taxon>Ruminantia</taxon>
        <taxon>Pecora</taxon>
        <taxon>Cervidae</taxon>
        <taxon>Odocoileinae</taxon>
        <taxon>Rangifer</taxon>
    </lineage>
</organism>